<evidence type="ECO:0000313" key="6">
    <source>
        <dbReference type="Proteomes" id="UP001652660"/>
    </source>
</evidence>
<dbReference type="Pfam" id="PF03171">
    <property type="entry name" value="2OG-FeII_Oxy"/>
    <property type="match status" value="1"/>
</dbReference>
<organism evidence="6 7">
    <name type="scientific">Coffea arabica</name>
    <name type="common">Arabian coffee</name>
    <dbReference type="NCBI Taxonomy" id="13443"/>
    <lineage>
        <taxon>Eukaryota</taxon>
        <taxon>Viridiplantae</taxon>
        <taxon>Streptophyta</taxon>
        <taxon>Embryophyta</taxon>
        <taxon>Tracheophyta</taxon>
        <taxon>Spermatophyta</taxon>
        <taxon>Magnoliopsida</taxon>
        <taxon>eudicotyledons</taxon>
        <taxon>Gunneridae</taxon>
        <taxon>Pentapetalae</taxon>
        <taxon>asterids</taxon>
        <taxon>lamiids</taxon>
        <taxon>Gentianales</taxon>
        <taxon>Rubiaceae</taxon>
        <taxon>Ixoroideae</taxon>
        <taxon>Gardenieae complex</taxon>
        <taxon>Bertiereae - Coffeeae clade</taxon>
        <taxon>Coffeeae</taxon>
        <taxon>Coffea</taxon>
    </lineage>
</organism>
<evidence type="ECO:0000256" key="3">
    <source>
        <dbReference type="ARBA" id="ARBA00023004"/>
    </source>
</evidence>
<dbReference type="InterPro" id="IPR027443">
    <property type="entry name" value="IPNS-like_sf"/>
</dbReference>
<keyword evidence="2 4" id="KW-0479">Metal-binding</keyword>
<name>A0ABM4U6L7_COFAR</name>
<dbReference type="PROSITE" id="PS51471">
    <property type="entry name" value="FE2OG_OXY"/>
    <property type="match status" value="1"/>
</dbReference>
<reference evidence="7" key="2">
    <citation type="submission" date="2025-08" db="UniProtKB">
        <authorList>
            <consortium name="RefSeq"/>
        </authorList>
    </citation>
    <scope>IDENTIFICATION</scope>
    <source>
        <tissue evidence="7">Leaves</tissue>
    </source>
</reference>
<sequence>MSTASTEFEPTDLVDYAVNQGNRVNGLMKLGLKTIPERYILPPEERLDQNHIVQEESIPIIDVSNWDDPKVAARICEAAAKWGFFQIINHGIPLDILENLKAAVHKFFDLPNEERRKYLKENSPSPTVHLNTSVNPLVDKVLLWKDYLKHLFVPDDQTSQLWPSVYKDEVLEYMKWTKPIMRKLLKSDISSITILLQDDVGGLYVQGARADQWIHVNPVKGALVINIGDVLQIVSNDRYKSIEHRVSVKAKRNRVSVPIFVNPVAEAVVGPFPEVLENGEKPIYKHLVYSDYFNYFLSKRPAGKQTIEFAKV</sequence>
<dbReference type="Pfam" id="PF14226">
    <property type="entry name" value="DIOX_N"/>
    <property type="match status" value="1"/>
</dbReference>
<evidence type="ECO:0000256" key="2">
    <source>
        <dbReference type="ARBA" id="ARBA00022723"/>
    </source>
</evidence>
<evidence type="ECO:0000259" key="5">
    <source>
        <dbReference type="PROSITE" id="PS51471"/>
    </source>
</evidence>
<protein>
    <submittedName>
        <fullName evidence="7">Bi-functional coumaroyl CoA and feruloyl CoA ortho-hydroxylase F6H2-1-1-like</fullName>
    </submittedName>
</protein>
<dbReference type="InterPro" id="IPR044861">
    <property type="entry name" value="IPNS-like_FE2OG_OXY"/>
</dbReference>
<dbReference type="InterPro" id="IPR050295">
    <property type="entry name" value="Plant_2OG-oxidoreductases"/>
</dbReference>
<dbReference type="SUPFAM" id="SSF51197">
    <property type="entry name" value="Clavaminate synthase-like"/>
    <property type="match status" value="1"/>
</dbReference>
<evidence type="ECO:0000256" key="4">
    <source>
        <dbReference type="RuleBase" id="RU003682"/>
    </source>
</evidence>
<accession>A0ABM4U6L7</accession>
<feature type="domain" description="Fe2OG dioxygenase" evidence="5">
    <location>
        <begin position="133"/>
        <end position="263"/>
    </location>
</feature>
<dbReference type="InterPro" id="IPR026992">
    <property type="entry name" value="DIOX_N"/>
</dbReference>
<keyword evidence="3 4" id="KW-0408">Iron</keyword>
<proteinExistence type="inferred from homology"/>
<dbReference type="PANTHER" id="PTHR47991">
    <property type="entry name" value="OXOGLUTARATE/IRON-DEPENDENT DIOXYGENASE"/>
    <property type="match status" value="1"/>
</dbReference>
<evidence type="ECO:0000256" key="1">
    <source>
        <dbReference type="ARBA" id="ARBA00008056"/>
    </source>
</evidence>
<evidence type="ECO:0000313" key="7">
    <source>
        <dbReference type="RefSeq" id="XP_071902931.1"/>
    </source>
</evidence>
<gene>
    <name evidence="7" type="primary">LOC113725137</name>
</gene>
<keyword evidence="6" id="KW-1185">Reference proteome</keyword>
<dbReference type="GeneID" id="113725137"/>
<reference evidence="6" key="1">
    <citation type="journal article" date="2025" name="Foods">
        <title>Unveiling the Microbial Signatures of Arabica Coffee Cherries: Insights into Ripeness Specific Diversity, Functional Traits, and Implications for Quality and Safety.</title>
        <authorList>
            <consortium name="RefSeq"/>
            <person name="Tenea G.N."/>
            <person name="Cifuentes V."/>
            <person name="Reyes P."/>
            <person name="Cevallos-Vallejos M."/>
        </authorList>
    </citation>
    <scope>NUCLEOTIDE SEQUENCE [LARGE SCALE GENOMIC DNA]</scope>
</reference>
<dbReference type="Proteomes" id="UP001652660">
    <property type="component" value="Chromosome 1c"/>
</dbReference>
<dbReference type="Gene3D" id="2.60.120.330">
    <property type="entry name" value="B-lactam Antibiotic, Isopenicillin N Synthase, Chain"/>
    <property type="match status" value="2"/>
</dbReference>
<dbReference type="RefSeq" id="XP_071902931.1">
    <property type="nucleotide sequence ID" value="XM_072046830.1"/>
</dbReference>
<keyword evidence="4" id="KW-0560">Oxidoreductase</keyword>
<comment type="similarity">
    <text evidence="1 4">Belongs to the iron/ascorbate-dependent oxidoreductase family.</text>
</comment>
<dbReference type="InterPro" id="IPR005123">
    <property type="entry name" value="Oxoglu/Fe-dep_dioxygenase_dom"/>
</dbReference>